<protein>
    <recommendedName>
        <fullName evidence="1">Stathmin</fullName>
    </recommendedName>
</protein>
<dbReference type="PROSITE" id="PS51663">
    <property type="entry name" value="STATHMIN_3"/>
    <property type="match status" value="1"/>
</dbReference>
<sequence length="197" mass="22683">MVEGLVTKMSTEGAKESKGGVAYDYILKPADAAPRPSSPPKEKPLTVDEITKKLLKAEERRQSLEQQKLDFIAKEKIKAQELTKVKEVSQGGDKLAKDLEEKINQKLETYEENRRNQVQALRNRLRDHAKHIEEVCKASENTSKASEEKIIQKMENALKNREEYLKSIQLKLQEHERKIEEVRKNKMNLEETGTPCK</sequence>
<accession>A0ABQ9EMU6</accession>
<dbReference type="Pfam" id="PF00836">
    <property type="entry name" value="Stathmin"/>
    <property type="match status" value="1"/>
</dbReference>
<dbReference type="EMBL" id="JARBDR010000813">
    <property type="protein sequence ID" value="KAJ8305701.1"/>
    <property type="molecule type" value="Genomic_DNA"/>
</dbReference>
<evidence type="ECO:0000313" key="3">
    <source>
        <dbReference type="EMBL" id="KAJ8305701.1"/>
    </source>
</evidence>
<proteinExistence type="inferred from homology"/>
<dbReference type="PANTHER" id="PTHR10104">
    <property type="entry name" value="STATHMIN"/>
    <property type="match status" value="1"/>
</dbReference>
<evidence type="ECO:0000313" key="4">
    <source>
        <dbReference type="Proteomes" id="UP001217089"/>
    </source>
</evidence>
<feature type="coiled-coil region" evidence="2">
    <location>
        <begin position="151"/>
        <end position="192"/>
    </location>
</feature>
<comment type="caution">
    <text evidence="3">The sequence shown here is derived from an EMBL/GenBank/DDBJ whole genome shotgun (WGS) entry which is preliminary data.</text>
</comment>
<dbReference type="Proteomes" id="UP001217089">
    <property type="component" value="Unassembled WGS sequence"/>
</dbReference>
<gene>
    <name evidence="3" type="ORF">KUTeg_016246</name>
</gene>
<feature type="coiled-coil region" evidence="2">
    <location>
        <begin position="47"/>
        <end position="120"/>
    </location>
</feature>
<dbReference type="PANTHER" id="PTHR10104:SF1">
    <property type="entry name" value="STATHMIN, ISOFORM D"/>
    <property type="match status" value="1"/>
</dbReference>
<evidence type="ECO:0000256" key="1">
    <source>
        <dbReference type="RuleBase" id="RU004388"/>
    </source>
</evidence>
<dbReference type="InterPro" id="IPR000956">
    <property type="entry name" value="Stathmin_fam"/>
</dbReference>
<name>A0ABQ9EMU6_TEGGR</name>
<evidence type="ECO:0000256" key="2">
    <source>
        <dbReference type="SAM" id="Coils"/>
    </source>
</evidence>
<keyword evidence="2" id="KW-0175">Coiled coil</keyword>
<dbReference type="SUPFAM" id="SSF101494">
    <property type="entry name" value="Stathmin"/>
    <property type="match status" value="2"/>
</dbReference>
<organism evidence="3 4">
    <name type="scientific">Tegillarca granosa</name>
    <name type="common">Malaysian cockle</name>
    <name type="synonym">Anadara granosa</name>
    <dbReference type="NCBI Taxonomy" id="220873"/>
    <lineage>
        <taxon>Eukaryota</taxon>
        <taxon>Metazoa</taxon>
        <taxon>Spiralia</taxon>
        <taxon>Lophotrochozoa</taxon>
        <taxon>Mollusca</taxon>
        <taxon>Bivalvia</taxon>
        <taxon>Autobranchia</taxon>
        <taxon>Pteriomorphia</taxon>
        <taxon>Arcoida</taxon>
        <taxon>Arcoidea</taxon>
        <taxon>Arcidae</taxon>
        <taxon>Tegillarca</taxon>
    </lineage>
</organism>
<dbReference type="Gene3D" id="6.10.280.30">
    <property type="match status" value="2"/>
</dbReference>
<reference evidence="3 4" key="1">
    <citation type="submission" date="2022-12" db="EMBL/GenBank/DDBJ databases">
        <title>Chromosome-level genome of Tegillarca granosa.</title>
        <authorList>
            <person name="Kim J."/>
        </authorList>
    </citation>
    <scope>NUCLEOTIDE SEQUENCE [LARGE SCALE GENOMIC DNA]</scope>
    <source>
        <strain evidence="3">Teg-2019</strain>
        <tissue evidence="3">Adductor muscle</tissue>
    </source>
</reference>
<dbReference type="PRINTS" id="PR00345">
    <property type="entry name" value="STATHMIN"/>
</dbReference>
<keyword evidence="4" id="KW-1185">Reference proteome</keyword>
<comment type="similarity">
    <text evidence="1">Belongs to the stathmin family.</text>
</comment>
<dbReference type="InterPro" id="IPR036002">
    <property type="entry name" value="Stathmin_sf"/>
</dbReference>